<dbReference type="GO" id="GO:0071986">
    <property type="term" value="C:Ragulator complex"/>
    <property type="evidence" value="ECO:0007669"/>
    <property type="project" value="InterPro"/>
</dbReference>
<dbReference type="AlphaFoldDB" id="A0AAV9HB95"/>
<evidence type="ECO:0000256" key="2">
    <source>
        <dbReference type="ARBA" id="ARBA00022707"/>
    </source>
</evidence>
<keyword evidence="2" id="KW-0519">Myristate</keyword>
<evidence type="ECO:0000313" key="7">
    <source>
        <dbReference type="Proteomes" id="UP001321749"/>
    </source>
</evidence>
<keyword evidence="5" id="KW-0449">Lipoprotein</keyword>
<keyword evidence="4" id="KW-0564">Palmitate</keyword>
<comment type="subcellular location">
    <subcellularLocation>
        <location evidence="1">Endomembrane system</location>
    </subcellularLocation>
</comment>
<protein>
    <submittedName>
        <fullName evidence="6">Late endosomal/lysosomal adaptor and MAPK and MTOR activator-domain-containing protein</fullName>
    </submittedName>
</protein>
<evidence type="ECO:0000256" key="5">
    <source>
        <dbReference type="ARBA" id="ARBA00023288"/>
    </source>
</evidence>
<dbReference type="Proteomes" id="UP001321749">
    <property type="component" value="Unassembled WGS sequence"/>
</dbReference>
<evidence type="ECO:0000256" key="4">
    <source>
        <dbReference type="ARBA" id="ARBA00023139"/>
    </source>
</evidence>
<dbReference type="GO" id="GO:0071230">
    <property type="term" value="P:cellular response to amino acid stimulus"/>
    <property type="evidence" value="ECO:0007669"/>
    <property type="project" value="InterPro"/>
</dbReference>
<reference evidence="6" key="1">
    <citation type="journal article" date="2023" name="Mol. Phylogenet. Evol.">
        <title>Genome-scale phylogeny and comparative genomics of the fungal order Sordariales.</title>
        <authorList>
            <person name="Hensen N."/>
            <person name="Bonometti L."/>
            <person name="Westerberg I."/>
            <person name="Brannstrom I.O."/>
            <person name="Guillou S."/>
            <person name="Cros-Aarteil S."/>
            <person name="Calhoun S."/>
            <person name="Haridas S."/>
            <person name="Kuo A."/>
            <person name="Mondo S."/>
            <person name="Pangilinan J."/>
            <person name="Riley R."/>
            <person name="LaButti K."/>
            <person name="Andreopoulos B."/>
            <person name="Lipzen A."/>
            <person name="Chen C."/>
            <person name="Yan M."/>
            <person name="Daum C."/>
            <person name="Ng V."/>
            <person name="Clum A."/>
            <person name="Steindorff A."/>
            <person name="Ohm R.A."/>
            <person name="Martin F."/>
            <person name="Silar P."/>
            <person name="Natvig D.O."/>
            <person name="Lalanne C."/>
            <person name="Gautier V."/>
            <person name="Ament-Velasquez S.L."/>
            <person name="Kruys A."/>
            <person name="Hutchinson M.I."/>
            <person name="Powell A.J."/>
            <person name="Barry K."/>
            <person name="Miller A.N."/>
            <person name="Grigoriev I.V."/>
            <person name="Debuchy R."/>
            <person name="Gladieux P."/>
            <person name="Hiltunen Thoren M."/>
            <person name="Johannesson H."/>
        </authorList>
    </citation>
    <scope>NUCLEOTIDE SEQUENCE</scope>
    <source>
        <strain evidence="6">PSN324</strain>
    </source>
</reference>
<sequence>MGNCSSCLGSRRRDDYDEEDEAQHLFDDPNGMHYGSFEHQQHLMTQEDPQEVQREIEALNSVVARTADNMVDIYDIVPQNNAGPHQSAIPGQYTYAAQDPAIVRYHTLLSKLASHEDLASVARVDWGTPDDDTIEMEHSTVPIKFDDSNPLVGNFTDAAAAMR</sequence>
<comment type="caution">
    <text evidence="6">The sequence shown here is derived from an EMBL/GenBank/DDBJ whole genome shotgun (WGS) entry which is preliminary data.</text>
</comment>
<keyword evidence="3" id="KW-0472">Membrane</keyword>
<dbReference type="GO" id="GO:0031902">
    <property type="term" value="C:late endosome membrane"/>
    <property type="evidence" value="ECO:0007669"/>
    <property type="project" value="InterPro"/>
</dbReference>
<evidence type="ECO:0000256" key="1">
    <source>
        <dbReference type="ARBA" id="ARBA00004308"/>
    </source>
</evidence>
<organism evidence="6 7">
    <name type="scientific">Cladorrhinum samala</name>
    <dbReference type="NCBI Taxonomy" id="585594"/>
    <lineage>
        <taxon>Eukaryota</taxon>
        <taxon>Fungi</taxon>
        <taxon>Dikarya</taxon>
        <taxon>Ascomycota</taxon>
        <taxon>Pezizomycotina</taxon>
        <taxon>Sordariomycetes</taxon>
        <taxon>Sordariomycetidae</taxon>
        <taxon>Sordariales</taxon>
        <taxon>Podosporaceae</taxon>
        <taxon>Cladorrhinum</taxon>
    </lineage>
</organism>
<gene>
    <name evidence="6" type="ORF">QBC42DRAFT_300936</name>
</gene>
<evidence type="ECO:0000313" key="6">
    <source>
        <dbReference type="EMBL" id="KAK4457703.1"/>
    </source>
</evidence>
<dbReference type="EMBL" id="MU865101">
    <property type="protein sequence ID" value="KAK4457703.1"/>
    <property type="molecule type" value="Genomic_DNA"/>
</dbReference>
<dbReference type="GO" id="GO:0043410">
    <property type="term" value="P:positive regulation of MAPK cascade"/>
    <property type="evidence" value="ECO:0007669"/>
    <property type="project" value="InterPro"/>
</dbReference>
<dbReference type="InterPro" id="IPR028209">
    <property type="entry name" value="LAMTOR1/MEH1"/>
</dbReference>
<dbReference type="GO" id="GO:0032008">
    <property type="term" value="P:positive regulation of TOR signaling"/>
    <property type="evidence" value="ECO:0007669"/>
    <property type="project" value="InterPro"/>
</dbReference>
<dbReference type="GO" id="GO:0016197">
    <property type="term" value="P:endosomal transport"/>
    <property type="evidence" value="ECO:0007669"/>
    <property type="project" value="InterPro"/>
</dbReference>
<dbReference type="Pfam" id="PF15454">
    <property type="entry name" value="LAMTOR"/>
    <property type="match status" value="1"/>
</dbReference>
<dbReference type="GO" id="GO:0045121">
    <property type="term" value="C:membrane raft"/>
    <property type="evidence" value="ECO:0007669"/>
    <property type="project" value="InterPro"/>
</dbReference>
<dbReference type="GO" id="GO:0001919">
    <property type="term" value="P:regulation of receptor recycling"/>
    <property type="evidence" value="ECO:0007669"/>
    <property type="project" value="InterPro"/>
</dbReference>
<evidence type="ECO:0000256" key="3">
    <source>
        <dbReference type="ARBA" id="ARBA00023136"/>
    </source>
</evidence>
<name>A0AAV9HB95_9PEZI</name>
<reference evidence="6" key="2">
    <citation type="submission" date="2023-06" db="EMBL/GenBank/DDBJ databases">
        <authorList>
            <consortium name="Lawrence Berkeley National Laboratory"/>
            <person name="Mondo S.J."/>
            <person name="Hensen N."/>
            <person name="Bonometti L."/>
            <person name="Westerberg I."/>
            <person name="Brannstrom I.O."/>
            <person name="Guillou S."/>
            <person name="Cros-Aarteil S."/>
            <person name="Calhoun S."/>
            <person name="Haridas S."/>
            <person name="Kuo A."/>
            <person name="Pangilinan J."/>
            <person name="Riley R."/>
            <person name="Labutti K."/>
            <person name="Andreopoulos B."/>
            <person name="Lipzen A."/>
            <person name="Chen C."/>
            <person name="Yanf M."/>
            <person name="Daum C."/>
            <person name="Ng V."/>
            <person name="Clum A."/>
            <person name="Steindorff A."/>
            <person name="Ohm R."/>
            <person name="Martin F."/>
            <person name="Silar P."/>
            <person name="Natvig D."/>
            <person name="Lalanne C."/>
            <person name="Gautier V."/>
            <person name="Ament-Velasquez S.L."/>
            <person name="Kruys A."/>
            <person name="Hutchinson M.I."/>
            <person name="Powell A.J."/>
            <person name="Barry K."/>
            <person name="Miller A.N."/>
            <person name="Grigoriev I.V."/>
            <person name="Debuchy R."/>
            <person name="Gladieux P."/>
            <person name="Thoren M.H."/>
            <person name="Johannesson H."/>
        </authorList>
    </citation>
    <scope>NUCLEOTIDE SEQUENCE</scope>
    <source>
        <strain evidence="6">PSN324</strain>
    </source>
</reference>
<proteinExistence type="predicted"/>
<accession>A0AAV9HB95</accession>
<dbReference type="SMART" id="SM01262">
    <property type="entry name" value="LAMTOR"/>
    <property type="match status" value="1"/>
</dbReference>
<keyword evidence="7" id="KW-1185">Reference proteome</keyword>